<dbReference type="GO" id="GO:0032259">
    <property type="term" value="P:methylation"/>
    <property type="evidence" value="ECO:0007669"/>
    <property type="project" value="UniProtKB-KW"/>
</dbReference>
<evidence type="ECO:0000259" key="3">
    <source>
        <dbReference type="Pfam" id="PF13649"/>
    </source>
</evidence>
<dbReference type="InterPro" id="IPR029063">
    <property type="entry name" value="SAM-dependent_MTases_sf"/>
</dbReference>
<dbReference type="InterPro" id="IPR041698">
    <property type="entry name" value="Methyltransf_25"/>
</dbReference>
<evidence type="ECO:0000256" key="2">
    <source>
        <dbReference type="ARBA" id="ARBA00022679"/>
    </source>
</evidence>
<evidence type="ECO:0000256" key="1">
    <source>
        <dbReference type="ARBA" id="ARBA00022603"/>
    </source>
</evidence>
<dbReference type="Gene3D" id="3.40.50.150">
    <property type="entry name" value="Vaccinia Virus protein VP39"/>
    <property type="match status" value="1"/>
</dbReference>
<dbReference type="Pfam" id="PF13649">
    <property type="entry name" value="Methyltransf_25"/>
    <property type="match status" value="1"/>
</dbReference>
<gene>
    <name evidence="4" type="ORF">F1P34_05280</name>
</gene>
<evidence type="ECO:0000313" key="4">
    <source>
        <dbReference type="EMBL" id="ECR3230286.1"/>
    </source>
</evidence>
<dbReference type="Gene3D" id="2.20.25.110">
    <property type="entry name" value="S-adenosyl-L-methionine-dependent methyltransferases"/>
    <property type="match status" value="1"/>
</dbReference>
<dbReference type="EMBL" id="AAKFQD010000028">
    <property type="protein sequence ID" value="ECR3230286.1"/>
    <property type="molecule type" value="Genomic_DNA"/>
</dbReference>
<reference evidence="4" key="1">
    <citation type="submission" date="2019-09" db="EMBL/GenBank/DDBJ databases">
        <authorList>
            <person name="Ashton P.M."/>
            <person name="Dallman T."/>
            <person name="Nair S."/>
            <person name="De Pinna E."/>
            <person name="Peters T."/>
            <person name="Grant K."/>
        </authorList>
    </citation>
    <scope>NUCLEOTIDE SEQUENCE</scope>
    <source>
        <strain evidence="4">149183</strain>
    </source>
</reference>
<accession>A0A6C7TNA5</accession>
<keyword evidence="1 4" id="KW-0489">Methyltransferase</keyword>
<dbReference type="CDD" id="cd02440">
    <property type="entry name" value="AdoMet_MTases"/>
    <property type="match status" value="1"/>
</dbReference>
<sequence>MYEILHTKAPKNELDFYLSYANKKDKILELMCGSGRFLLPFIESGFDISGVDNSTSMLEKLKEKAPNAKITKCDVVAYHSDEDFDYIFISSGSLCLITDINECKRLLRNLKSFLKKGGKLVFALDTIMTRCKDDSDYKISIKVKTEQNLDLILKNKNHYDEISKTQFSPSIYELYDKDKLLQSEKMDFKIHLYDLKEIENILEELEFERFFIYSSFDKKIAKDDKSEMFLCECIK</sequence>
<feature type="domain" description="Methyltransferase" evidence="3">
    <location>
        <begin position="27"/>
        <end position="118"/>
    </location>
</feature>
<organism evidence="4">
    <name type="scientific">Campylobacter coli</name>
    <dbReference type="NCBI Taxonomy" id="195"/>
    <lineage>
        <taxon>Bacteria</taxon>
        <taxon>Pseudomonadati</taxon>
        <taxon>Campylobacterota</taxon>
        <taxon>Epsilonproteobacteria</taxon>
        <taxon>Campylobacterales</taxon>
        <taxon>Campylobacteraceae</taxon>
        <taxon>Campylobacter</taxon>
    </lineage>
</organism>
<dbReference type="PANTHER" id="PTHR43861:SF1">
    <property type="entry name" value="TRANS-ACONITATE 2-METHYLTRANSFERASE"/>
    <property type="match status" value="1"/>
</dbReference>
<dbReference type="PANTHER" id="PTHR43861">
    <property type="entry name" value="TRANS-ACONITATE 2-METHYLTRANSFERASE-RELATED"/>
    <property type="match status" value="1"/>
</dbReference>
<protein>
    <submittedName>
        <fullName evidence="4">Class I SAM-dependent methyltransferase</fullName>
    </submittedName>
</protein>
<dbReference type="SUPFAM" id="SSF53335">
    <property type="entry name" value="S-adenosyl-L-methionine-dependent methyltransferases"/>
    <property type="match status" value="1"/>
</dbReference>
<comment type="caution">
    <text evidence="4">The sequence shown here is derived from an EMBL/GenBank/DDBJ whole genome shotgun (WGS) entry which is preliminary data.</text>
</comment>
<proteinExistence type="predicted"/>
<dbReference type="AlphaFoldDB" id="A0A6C7TNA5"/>
<keyword evidence="2 4" id="KW-0808">Transferase</keyword>
<name>A0A6C7TNA5_CAMCO</name>
<dbReference type="GO" id="GO:0008168">
    <property type="term" value="F:methyltransferase activity"/>
    <property type="evidence" value="ECO:0007669"/>
    <property type="project" value="UniProtKB-KW"/>
</dbReference>